<dbReference type="Gene3D" id="3.30.70.270">
    <property type="match status" value="2"/>
</dbReference>
<dbReference type="Gene3D" id="3.10.10.10">
    <property type="entry name" value="HIV Type 1 Reverse Transcriptase, subunit A, domain 1"/>
    <property type="match status" value="1"/>
</dbReference>
<gene>
    <name evidence="4" type="ORF">WG66_470</name>
</gene>
<evidence type="ECO:0008006" key="6">
    <source>
        <dbReference type="Google" id="ProtNLM"/>
    </source>
</evidence>
<dbReference type="CDD" id="cd01647">
    <property type="entry name" value="RT_LTR"/>
    <property type="match status" value="1"/>
</dbReference>
<dbReference type="Proteomes" id="UP000054988">
    <property type="component" value="Unassembled WGS sequence"/>
</dbReference>
<keyword evidence="1" id="KW-0511">Multifunctional enzyme</keyword>
<name>A0A0W0GEG0_MONRR</name>
<protein>
    <recommendedName>
        <fullName evidence="6">Reverse transcriptase-rnase h-integrase</fullName>
    </recommendedName>
</protein>
<evidence type="ECO:0000259" key="3">
    <source>
        <dbReference type="Pfam" id="PF17919"/>
    </source>
</evidence>
<dbReference type="SUPFAM" id="SSF56672">
    <property type="entry name" value="DNA/RNA polymerases"/>
    <property type="match status" value="1"/>
</dbReference>
<accession>A0A0W0GEG0</accession>
<evidence type="ECO:0000313" key="5">
    <source>
        <dbReference type="Proteomes" id="UP000054988"/>
    </source>
</evidence>
<feature type="domain" description="Reverse transcriptase/retrotransposon-derived protein RNase H-like" evidence="3">
    <location>
        <begin position="177"/>
        <end position="252"/>
    </location>
</feature>
<dbReference type="Pfam" id="PF00078">
    <property type="entry name" value="RVT_1"/>
    <property type="match status" value="1"/>
</dbReference>
<sequence length="252" mass="29044">MASLFFFVAKKEKGALRPTQDYRELNKGTIKNTYPLPLILDLLDKLKGAEIFTKLDLRNGYNNVRIKDGDQWKAAFKTNWGLFELTVMFFGLSNSPATFQAFMNDILSDFINEGWPNYVAMDPVKLAGIVEWEPPRTVKGVQAFLGFRNFYRKFIGKYAQLARPLHDLTWKSQKFEWTPACQIAFDLLKRKFLSELVLLMPDSAKPFVIEADTLKWATGAVLRQQGPDGEWHPCGYLSKSFSPTERNYEIYD</sequence>
<comment type="caution">
    <text evidence="4">The sequence shown here is derived from an EMBL/GenBank/DDBJ whole genome shotgun (WGS) entry which is preliminary data.</text>
</comment>
<dbReference type="PANTHER" id="PTHR37984">
    <property type="entry name" value="PROTEIN CBG26694"/>
    <property type="match status" value="1"/>
</dbReference>
<dbReference type="GO" id="GO:0003824">
    <property type="term" value="F:catalytic activity"/>
    <property type="evidence" value="ECO:0007669"/>
    <property type="project" value="UniProtKB-KW"/>
</dbReference>
<dbReference type="PANTHER" id="PTHR37984:SF5">
    <property type="entry name" value="PROTEIN NYNRIN-LIKE"/>
    <property type="match status" value="1"/>
</dbReference>
<evidence type="ECO:0000256" key="1">
    <source>
        <dbReference type="ARBA" id="ARBA00023268"/>
    </source>
</evidence>
<feature type="domain" description="Reverse transcriptase" evidence="2">
    <location>
        <begin position="10"/>
        <end position="112"/>
    </location>
</feature>
<dbReference type="InterPro" id="IPR043502">
    <property type="entry name" value="DNA/RNA_pol_sf"/>
</dbReference>
<dbReference type="InterPro" id="IPR000477">
    <property type="entry name" value="RT_dom"/>
</dbReference>
<evidence type="ECO:0000259" key="2">
    <source>
        <dbReference type="Pfam" id="PF00078"/>
    </source>
</evidence>
<dbReference type="InterPro" id="IPR050951">
    <property type="entry name" value="Retrovirus_Pol_polyprotein"/>
</dbReference>
<reference evidence="4 5" key="1">
    <citation type="submission" date="2015-12" db="EMBL/GenBank/DDBJ databases">
        <title>Draft genome sequence of Moniliophthora roreri, the causal agent of frosty pod rot of cacao.</title>
        <authorList>
            <person name="Aime M.C."/>
            <person name="Diaz-Valderrama J.R."/>
            <person name="Kijpornyongpan T."/>
            <person name="Phillips-Mora W."/>
        </authorList>
    </citation>
    <scope>NUCLEOTIDE SEQUENCE [LARGE SCALE GENOMIC DNA]</scope>
    <source>
        <strain evidence="4 5">MCA 2952</strain>
    </source>
</reference>
<evidence type="ECO:0000313" key="4">
    <source>
        <dbReference type="EMBL" id="KTB46953.1"/>
    </source>
</evidence>
<dbReference type="InterPro" id="IPR043128">
    <property type="entry name" value="Rev_trsase/Diguanyl_cyclase"/>
</dbReference>
<dbReference type="InterPro" id="IPR041577">
    <property type="entry name" value="RT_RNaseH_2"/>
</dbReference>
<organism evidence="4 5">
    <name type="scientific">Moniliophthora roreri</name>
    <name type="common">Frosty pod rot fungus</name>
    <name type="synonym">Monilia roreri</name>
    <dbReference type="NCBI Taxonomy" id="221103"/>
    <lineage>
        <taxon>Eukaryota</taxon>
        <taxon>Fungi</taxon>
        <taxon>Dikarya</taxon>
        <taxon>Basidiomycota</taxon>
        <taxon>Agaricomycotina</taxon>
        <taxon>Agaricomycetes</taxon>
        <taxon>Agaricomycetidae</taxon>
        <taxon>Agaricales</taxon>
        <taxon>Marasmiineae</taxon>
        <taxon>Marasmiaceae</taxon>
        <taxon>Moniliophthora</taxon>
    </lineage>
</organism>
<dbReference type="AlphaFoldDB" id="A0A0W0GEG0"/>
<dbReference type="Pfam" id="PF17919">
    <property type="entry name" value="RT_RNaseH_2"/>
    <property type="match status" value="1"/>
</dbReference>
<proteinExistence type="predicted"/>
<dbReference type="EMBL" id="LATX01000200">
    <property type="protein sequence ID" value="KTB46953.1"/>
    <property type="molecule type" value="Genomic_DNA"/>
</dbReference>
<dbReference type="FunFam" id="3.30.70.270:FF:000020">
    <property type="entry name" value="Transposon Tf2-6 polyprotein-like Protein"/>
    <property type="match status" value="1"/>
</dbReference>